<dbReference type="NCBIfam" id="TIGR02124">
    <property type="entry name" value="hypE"/>
    <property type="match status" value="1"/>
</dbReference>
<dbReference type="InterPro" id="IPR011854">
    <property type="entry name" value="HypE"/>
</dbReference>
<dbReference type="SUPFAM" id="SSF55326">
    <property type="entry name" value="PurM N-terminal domain-like"/>
    <property type="match status" value="1"/>
</dbReference>
<dbReference type="Gene3D" id="3.90.650.10">
    <property type="entry name" value="PurM-like C-terminal domain"/>
    <property type="match status" value="1"/>
</dbReference>
<dbReference type="AlphaFoldDB" id="A0A1H7EUV8"/>
<dbReference type="CDD" id="cd02197">
    <property type="entry name" value="HypE"/>
    <property type="match status" value="1"/>
</dbReference>
<dbReference type="InterPro" id="IPR010918">
    <property type="entry name" value="PurM-like_C_dom"/>
</dbReference>
<dbReference type="Proteomes" id="UP000182321">
    <property type="component" value="Unassembled WGS sequence"/>
</dbReference>
<organism evidence="4 5">
    <name type="scientific">Pseudobutyrivibrio ruminis</name>
    <dbReference type="NCBI Taxonomy" id="46206"/>
    <lineage>
        <taxon>Bacteria</taxon>
        <taxon>Bacillati</taxon>
        <taxon>Bacillota</taxon>
        <taxon>Clostridia</taxon>
        <taxon>Lachnospirales</taxon>
        <taxon>Lachnospiraceae</taxon>
        <taxon>Pseudobutyrivibrio</taxon>
    </lineage>
</organism>
<dbReference type="GO" id="GO:0051604">
    <property type="term" value="P:protein maturation"/>
    <property type="evidence" value="ECO:0007669"/>
    <property type="project" value="TreeGrafter"/>
</dbReference>
<dbReference type="Pfam" id="PF02769">
    <property type="entry name" value="AIRS_C"/>
    <property type="match status" value="1"/>
</dbReference>
<sequence>MDKIIMEHGSGGRATGKLIKEIFESQFDSDVLSEMEDAAVVPGDATIAMTTDSFVVTPLEFPGGDIGRLCICGTVNDLCMRGAVPKYITCGFILEEGCDIEQLRRLVKSMAATAKEAGVKIVAGDTKVIEGNGGIYINTAGVGFVPKGVDIKAKNAQDDDVIIVSGNVGDHHATVLSQRMGIKNTIESDNAPLQEMVGKLIANKIPVHVLRDVTRGGLATVLKELALASGLRFEILQEKLPVSAQVKSFCGLLGLDPLYMGNEGKMVAIVPKEYAAQAVEIIRGCKYGENACMIGAVNTPENDNEVGSLIMKTEIGGRRFLDILQGEGLPRIC</sequence>
<dbReference type="PIRSF" id="PIRSF005644">
    <property type="entry name" value="Hdrgns_mtr_HypE"/>
    <property type="match status" value="1"/>
</dbReference>
<dbReference type="InterPro" id="IPR016188">
    <property type="entry name" value="PurM-like_N"/>
</dbReference>
<dbReference type="Pfam" id="PF00586">
    <property type="entry name" value="AIRS"/>
    <property type="match status" value="1"/>
</dbReference>
<evidence type="ECO:0000259" key="3">
    <source>
        <dbReference type="Pfam" id="PF02769"/>
    </source>
</evidence>
<evidence type="ECO:0000259" key="2">
    <source>
        <dbReference type="Pfam" id="PF00586"/>
    </source>
</evidence>
<proteinExistence type="inferred from homology"/>
<keyword evidence="5" id="KW-1185">Reference proteome</keyword>
<feature type="domain" description="PurM-like C-terminal" evidence="3">
    <location>
        <begin position="158"/>
        <end position="298"/>
    </location>
</feature>
<gene>
    <name evidence="4" type="ORF">SAMN02910377_00078</name>
</gene>
<dbReference type="RefSeq" id="WP_074788625.1">
    <property type="nucleotide sequence ID" value="NZ_FNZX01000003.1"/>
</dbReference>
<dbReference type="Gene3D" id="3.30.1330.10">
    <property type="entry name" value="PurM-like, N-terminal domain"/>
    <property type="match status" value="1"/>
</dbReference>
<dbReference type="PANTHER" id="PTHR30303">
    <property type="entry name" value="HYDROGENASE ISOENZYMES FORMATION PROTEIN HYPE"/>
    <property type="match status" value="1"/>
</dbReference>
<comment type="similarity">
    <text evidence="1">Belongs to the HypE family.</text>
</comment>
<protein>
    <submittedName>
        <fullName evidence="4">Hydrogenase expression/formation protein HypE</fullName>
    </submittedName>
</protein>
<name>A0A1H7EUV8_9FIRM</name>
<feature type="domain" description="PurM-like N-terminal" evidence="2">
    <location>
        <begin position="36"/>
        <end position="145"/>
    </location>
</feature>
<dbReference type="InterPro" id="IPR036921">
    <property type="entry name" value="PurM-like_N_sf"/>
</dbReference>
<evidence type="ECO:0000313" key="4">
    <source>
        <dbReference type="EMBL" id="SEK17598.1"/>
    </source>
</evidence>
<evidence type="ECO:0000256" key="1">
    <source>
        <dbReference type="ARBA" id="ARBA00006243"/>
    </source>
</evidence>
<evidence type="ECO:0000313" key="5">
    <source>
        <dbReference type="Proteomes" id="UP000182321"/>
    </source>
</evidence>
<dbReference type="SUPFAM" id="SSF56042">
    <property type="entry name" value="PurM C-terminal domain-like"/>
    <property type="match status" value="1"/>
</dbReference>
<reference evidence="5" key="1">
    <citation type="submission" date="2016-10" db="EMBL/GenBank/DDBJ databases">
        <authorList>
            <person name="Varghese N."/>
        </authorList>
    </citation>
    <scope>NUCLEOTIDE SEQUENCE [LARGE SCALE GENOMIC DNA]</scope>
    <source>
        <strain evidence="5">ACV-9</strain>
    </source>
</reference>
<dbReference type="PANTHER" id="PTHR30303:SF0">
    <property type="entry name" value="CARBAMOYL DEHYDRATASE HYPE"/>
    <property type="match status" value="1"/>
</dbReference>
<dbReference type="InterPro" id="IPR036676">
    <property type="entry name" value="PurM-like_C_sf"/>
</dbReference>
<dbReference type="EMBL" id="FNZX01000003">
    <property type="protein sequence ID" value="SEK17598.1"/>
    <property type="molecule type" value="Genomic_DNA"/>
</dbReference>
<accession>A0A1H7EUV8</accession>